<evidence type="ECO:0000256" key="1">
    <source>
        <dbReference type="ARBA" id="ARBA00023015"/>
    </source>
</evidence>
<evidence type="ECO:0000256" key="2">
    <source>
        <dbReference type="ARBA" id="ARBA00023125"/>
    </source>
</evidence>
<feature type="compositionally biased region" description="Polar residues" evidence="4">
    <location>
        <begin position="9"/>
        <end position="22"/>
    </location>
</feature>
<evidence type="ECO:0000259" key="5">
    <source>
        <dbReference type="PROSITE" id="PS50043"/>
    </source>
</evidence>
<dbReference type="InterPro" id="IPR000792">
    <property type="entry name" value="Tscrpt_reg_LuxR_C"/>
</dbReference>
<feature type="domain" description="HTH luxR-type" evidence="5">
    <location>
        <begin position="31"/>
        <end position="96"/>
    </location>
</feature>
<dbReference type="PROSITE" id="PS50043">
    <property type="entry name" value="HTH_LUXR_2"/>
    <property type="match status" value="1"/>
</dbReference>
<reference evidence="6 7" key="1">
    <citation type="submission" date="2023-03" db="EMBL/GenBank/DDBJ databases">
        <title>Draft assemblies of triclosan tolerant bacteria isolated from returned activated sludge.</title>
        <authorList>
            <person name="Van Hamelsveld S."/>
        </authorList>
    </citation>
    <scope>NUCLEOTIDE SEQUENCE [LARGE SCALE GENOMIC DNA]</scope>
    <source>
        <strain evidence="6 7">GW210010_S58</strain>
    </source>
</reference>
<proteinExistence type="predicted"/>
<name>A0ABT6B3M4_9BURK</name>
<dbReference type="PANTHER" id="PTHR44688:SF16">
    <property type="entry name" value="DNA-BINDING TRANSCRIPTIONAL ACTIVATOR DEVR_DOSR"/>
    <property type="match status" value="1"/>
</dbReference>
<dbReference type="InterPro" id="IPR016032">
    <property type="entry name" value="Sig_transdc_resp-reg_C-effctor"/>
</dbReference>
<dbReference type="EMBL" id="JARJLM010000683">
    <property type="protein sequence ID" value="MDF3839475.1"/>
    <property type="molecule type" value="Genomic_DNA"/>
</dbReference>
<organism evidence="6 7">
    <name type="scientific">Cupriavidus basilensis</name>
    <dbReference type="NCBI Taxonomy" id="68895"/>
    <lineage>
        <taxon>Bacteria</taxon>
        <taxon>Pseudomonadati</taxon>
        <taxon>Pseudomonadota</taxon>
        <taxon>Betaproteobacteria</taxon>
        <taxon>Burkholderiales</taxon>
        <taxon>Burkholderiaceae</taxon>
        <taxon>Cupriavidus</taxon>
    </lineage>
</organism>
<keyword evidence="2" id="KW-0238">DNA-binding</keyword>
<gene>
    <name evidence="6" type="ORF">P3W85_42045</name>
</gene>
<protein>
    <submittedName>
        <fullName evidence="6">LuxR C-terminal-related transcriptional regulator</fullName>
    </submittedName>
</protein>
<dbReference type="SUPFAM" id="SSF46894">
    <property type="entry name" value="C-terminal effector domain of the bipartite response regulators"/>
    <property type="match status" value="1"/>
</dbReference>
<evidence type="ECO:0000313" key="6">
    <source>
        <dbReference type="EMBL" id="MDF3839475.1"/>
    </source>
</evidence>
<keyword evidence="7" id="KW-1185">Reference proteome</keyword>
<dbReference type="InterPro" id="IPR036388">
    <property type="entry name" value="WH-like_DNA-bd_sf"/>
</dbReference>
<dbReference type="PRINTS" id="PR00038">
    <property type="entry name" value="HTHLUXR"/>
</dbReference>
<dbReference type="PANTHER" id="PTHR44688">
    <property type="entry name" value="DNA-BINDING TRANSCRIPTIONAL ACTIVATOR DEVR_DOSR"/>
    <property type="match status" value="1"/>
</dbReference>
<dbReference type="Gene3D" id="1.10.10.10">
    <property type="entry name" value="Winged helix-like DNA-binding domain superfamily/Winged helix DNA-binding domain"/>
    <property type="match status" value="1"/>
</dbReference>
<feature type="region of interest" description="Disordered" evidence="4">
    <location>
        <begin position="1"/>
        <end position="31"/>
    </location>
</feature>
<feature type="non-terminal residue" evidence="6">
    <location>
        <position position="1"/>
    </location>
</feature>
<keyword evidence="3" id="KW-0804">Transcription</keyword>
<evidence type="ECO:0000313" key="7">
    <source>
        <dbReference type="Proteomes" id="UP001216674"/>
    </source>
</evidence>
<keyword evidence="1" id="KW-0805">Transcription regulation</keyword>
<dbReference type="Proteomes" id="UP001216674">
    <property type="component" value="Unassembled WGS sequence"/>
</dbReference>
<dbReference type="SMART" id="SM00421">
    <property type="entry name" value="HTH_LUXR"/>
    <property type="match status" value="1"/>
</dbReference>
<comment type="caution">
    <text evidence="6">The sequence shown here is derived from an EMBL/GenBank/DDBJ whole genome shotgun (WGS) entry which is preliminary data.</text>
</comment>
<dbReference type="RefSeq" id="WP_276269168.1">
    <property type="nucleotide sequence ID" value="NZ_JARJLM010000683.1"/>
</dbReference>
<dbReference type="Pfam" id="PF00196">
    <property type="entry name" value="GerE"/>
    <property type="match status" value="1"/>
</dbReference>
<accession>A0ABT6B3M4</accession>
<sequence>CAAAPRATLRSTAASTPSQGSRSGDAEPSYDEAEMLKITPRQYEVLVLLARGHPIKTVSRMLNISVATVKSHACTLYQRLKVRNKGEAVYAALQRGATLDWVSGDEPATRAASVVKRRSEASYAGSGIAA</sequence>
<evidence type="ECO:0000256" key="3">
    <source>
        <dbReference type="ARBA" id="ARBA00023163"/>
    </source>
</evidence>
<evidence type="ECO:0000256" key="4">
    <source>
        <dbReference type="SAM" id="MobiDB-lite"/>
    </source>
</evidence>